<dbReference type="Gene3D" id="3.40.50.150">
    <property type="entry name" value="Vaccinia Virus protein VP39"/>
    <property type="match status" value="1"/>
</dbReference>
<evidence type="ECO:0000259" key="1">
    <source>
        <dbReference type="Pfam" id="PF08241"/>
    </source>
</evidence>
<name>A0A0F9E8U1_9ZZZZ</name>
<evidence type="ECO:0000313" key="2">
    <source>
        <dbReference type="EMBL" id="KKL70453.1"/>
    </source>
</evidence>
<dbReference type="SUPFAM" id="SSF53335">
    <property type="entry name" value="S-adenosyl-L-methionine-dependent methyltransferases"/>
    <property type="match status" value="1"/>
</dbReference>
<dbReference type="AlphaFoldDB" id="A0A0F9E8U1"/>
<sequence length="215" mass="24180">MYERHRAEGLSGWDSSEEDYNEFKTHINRILNRGVAPSEGRVLELGCGAGNMTIWLARKGYEAYGVDIAPAGIAWARERAQEQDIQINFTVGNVLDLAGYSNAFFDFALDGHCLHCIIGTDRRQFFSSVRRVLKPKGYFLVHTMCSPVDGKKTRGFDPESMCTIIDGIATRYFGPADSILEEIRQAGFEVVHWEIERGDTNDTLTVEAINPEPRK</sequence>
<organism evidence="2">
    <name type="scientific">marine sediment metagenome</name>
    <dbReference type="NCBI Taxonomy" id="412755"/>
    <lineage>
        <taxon>unclassified sequences</taxon>
        <taxon>metagenomes</taxon>
        <taxon>ecological metagenomes</taxon>
    </lineage>
</organism>
<protein>
    <recommendedName>
        <fullName evidence="1">Methyltransferase type 11 domain-containing protein</fullName>
    </recommendedName>
</protein>
<dbReference type="CDD" id="cd02440">
    <property type="entry name" value="AdoMet_MTases"/>
    <property type="match status" value="1"/>
</dbReference>
<gene>
    <name evidence="2" type="ORF">LCGC14_2104770</name>
</gene>
<reference evidence="2" key="1">
    <citation type="journal article" date="2015" name="Nature">
        <title>Complex archaea that bridge the gap between prokaryotes and eukaryotes.</title>
        <authorList>
            <person name="Spang A."/>
            <person name="Saw J.H."/>
            <person name="Jorgensen S.L."/>
            <person name="Zaremba-Niedzwiedzka K."/>
            <person name="Martijn J."/>
            <person name="Lind A.E."/>
            <person name="van Eijk R."/>
            <person name="Schleper C."/>
            <person name="Guy L."/>
            <person name="Ettema T.J."/>
        </authorList>
    </citation>
    <scope>NUCLEOTIDE SEQUENCE</scope>
</reference>
<dbReference type="Pfam" id="PF08241">
    <property type="entry name" value="Methyltransf_11"/>
    <property type="match status" value="1"/>
</dbReference>
<dbReference type="GO" id="GO:0008757">
    <property type="term" value="F:S-adenosylmethionine-dependent methyltransferase activity"/>
    <property type="evidence" value="ECO:0007669"/>
    <property type="project" value="InterPro"/>
</dbReference>
<feature type="domain" description="Methyltransferase type 11" evidence="1">
    <location>
        <begin position="43"/>
        <end position="141"/>
    </location>
</feature>
<dbReference type="PANTHER" id="PTHR43861">
    <property type="entry name" value="TRANS-ACONITATE 2-METHYLTRANSFERASE-RELATED"/>
    <property type="match status" value="1"/>
</dbReference>
<comment type="caution">
    <text evidence="2">The sequence shown here is derived from an EMBL/GenBank/DDBJ whole genome shotgun (WGS) entry which is preliminary data.</text>
</comment>
<dbReference type="InterPro" id="IPR013216">
    <property type="entry name" value="Methyltransf_11"/>
</dbReference>
<accession>A0A0F9E8U1</accession>
<dbReference type="EMBL" id="LAZR01025889">
    <property type="protein sequence ID" value="KKL70453.1"/>
    <property type="molecule type" value="Genomic_DNA"/>
</dbReference>
<proteinExistence type="predicted"/>
<dbReference type="InterPro" id="IPR029063">
    <property type="entry name" value="SAM-dependent_MTases_sf"/>
</dbReference>